<dbReference type="InterPro" id="IPR007647">
    <property type="entry name" value="RNA_pol_Rpb2_5"/>
</dbReference>
<dbReference type="GO" id="GO:0005737">
    <property type="term" value="C:cytoplasm"/>
    <property type="evidence" value="ECO:0007669"/>
    <property type="project" value="UniProtKB-SubCell"/>
</dbReference>
<comment type="subcellular location">
    <subcellularLocation>
        <location evidence="2">Cytoplasm</location>
    </subcellularLocation>
</comment>
<gene>
    <name evidence="24" type="ORF">SBU_001089</name>
</gene>
<evidence type="ECO:0000256" key="11">
    <source>
        <dbReference type="ARBA" id="ARBA00023163"/>
    </source>
</evidence>
<evidence type="ECO:0000259" key="20">
    <source>
        <dbReference type="Pfam" id="PF04563"/>
    </source>
</evidence>
<evidence type="ECO:0000259" key="23">
    <source>
        <dbReference type="Pfam" id="PF04567"/>
    </source>
</evidence>
<feature type="domain" description="RNA polymerase Rpb2" evidence="21">
    <location>
        <begin position="429"/>
        <end position="491"/>
    </location>
</feature>
<dbReference type="EC" id="2.7.7.6" evidence="15"/>
<comment type="similarity">
    <text evidence="3 14">Belongs to the RNA polymerase beta chain family.</text>
</comment>
<dbReference type="AlphaFoldDB" id="A0A1F2P3P5"/>
<organism evidence="24 25">
    <name type="scientific">Candidatus Syntropharchaeum butanivorans</name>
    <dbReference type="NCBI Taxonomy" id="1839936"/>
    <lineage>
        <taxon>Archaea</taxon>
        <taxon>Methanobacteriati</taxon>
        <taxon>Methanobacteriota</taxon>
        <taxon>Stenosarchaea group</taxon>
        <taxon>Methanomicrobia</taxon>
        <taxon>Methanosarcinales</taxon>
        <taxon>ANME-2 cluster</taxon>
        <taxon>Candidatus Syntropharchaeum</taxon>
    </lineage>
</organism>
<evidence type="ECO:0000259" key="22">
    <source>
        <dbReference type="Pfam" id="PF04566"/>
    </source>
</evidence>
<dbReference type="Proteomes" id="UP000185779">
    <property type="component" value="Unassembled WGS sequence"/>
</dbReference>
<evidence type="ECO:0000256" key="8">
    <source>
        <dbReference type="ARBA" id="ARBA00022723"/>
    </source>
</evidence>
<evidence type="ECO:0000259" key="18">
    <source>
        <dbReference type="Pfam" id="PF04560"/>
    </source>
</evidence>
<dbReference type="STRING" id="1839936.SBU_001089"/>
<dbReference type="Pfam" id="PF04567">
    <property type="entry name" value="RNA_pol_Rpb2_5"/>
    <property type="match status" value="1"/>
</dbReference>
<dbReference type="Pfam" id="PF04566">
    <property type="entry name" value="RNA_pol_Rpb2_4"/>
    <property type="match status" value="1"/>
</dbReference>
<comment type="cofactor">
    <cofactor evidence="1">
        <name>Zn(2+)</name>
        <dbReference type="ChEBI" id="CHEBI:29105"/>
    </cofactor>
</comment>
<dbReference type="Pfam" id="PF04560">
    <property type="entry name" value="RNA_pol_Rpb2_7"/>
    <property type="match status" value="1"/>
</dbReference>
<sequence length="1132" mass="127764">MINKGEGGCILLDRRALSRAYFTKDKLVRHHIDSFNEFLERGLQTIVDEQGIIETSIEGGSDEDRYRVYVKLGKIRVDTPKVKEADGSREDLYPAQARIRNLTYAAPLYLKMTVVRERIETGEIEEEREEEVEIGELPIMVLSKACNLRGLSEEERIRAGEDPLDPGGYFIINGTERVVITLEDLAPNKILVEYEERYGDRVEIAKVFSQRHGYRALVVVERNRKSILEVSFPSVPGRINFVTLMRALGLETDEEIVNAVSDDPEIVKFMMENLEEAEVETSEEAMDKLERKIAAGQAKEYRQMRTRYVLDRYLLPHLGEDESSYLKKAYFLGRMAEACFELALGRRGVDDKDHYTNKRLKLSGELMEDLFRVGFNRLVKDIKYQLERASMRKREISVSTAIRSDVLTERLLHPLATGNWVGGRTGVSQLLDRTDYMSQLSHLRRLISPLSRSQPHFEARDLHPTQWGRICPSETPEGPNCGLVKNFAQMVELSRDITKEELEKLEEVLMELGMVPIKAGTSGSIWGKGSRARIFHNGDLIGTHDDPERLVEEIRERRRAGELSIYINIAYHEKTREVTINSDRGRMRRPLIVVEAGSPRLTEDHIEHLKKGNIEFDDLVYSGFIEYLDPEEEENALIAVYEEDLTLNHTHLELDPALILGICAGMVPYPEHNASPRNTMGAGMIKQSLGVGAVNMKLRGDTTSHLLHYPQRAIVSTETASAIGFNERPAGQNFVVAVLSYEGYNIEDALILNKGSIERGLGRSHFFRTYEGEEHRYPGGQEDVFEIPDIEVAGCRGSEFYTHLDEDGIINPETVVGPNDVLIGRTSPPRFLEEPTDLGITPQQRRETSITMRSNEKGVVDTVILTESENGSRLVKVTVRDERIPELGDKFASRHGQKGVVGLILPTTDMPFTEGGLVPDLIINPHAIPSRMTVGHVLEMIGGKVGSMEGRFIDGTAFSGEEEDDLRAALMKFGFSHTGKEVMYNGITGERFEVDIFIGVILYQKLYHMVASKMHARSRGPVQVLTRQPTEGRAREGGLRFGEMERDVLIGYGAALTLKERLLDESDRVVVLVCEHCGMIANYDRRLNRVHCPNCGADTDIHYVEMSYAFKLLLDEMKALCIAPRLILEDAA</sequence>
<feature type="domain" description="RNA polymerase Rpb2" evidence="19">
    <location>
        <begin position="187"/>
        <end position="361"/>
    </location>
</feature>
<evidence type="ECO:0000259" key="17">
    <source>
        <dbReference type="Pfam" id="PF00562"/>
    </source>
</evidence>
<keyword evidence="11 15" id="KW-0804">Transcription</keyword>
<evidence type="ECO:0000256" key="4">
    <source>
        <dbReference type="ARBA" id="ARBA00022478"/>
    </source>
</evidence>
<evidence type="ECO:0000256" key="7">
    <source>
        <dbReference type="ARBA" id="ARBA00022695"/>
    </source>
</evidence>
<keyword evidence="25" id="KW-1185">Reference proteome</keyword>
<evidence type="ECO:0000256" key="2">
    <source>
        <dbReference type="ARBA" id="ARBA00004496"/>
    </source>
</evidence>
<dbReference type="Gene3D" id="3.90.1800.10">
    <property type="entry name" value="RNA polymerase alpha subunit dimerisation domain"/>
    <property type="match status" value="1"/>
</dbReference>
<dbReference type="InterPro" id="IPR019969">
    <property type="entry name" value="RNAP_Rpo2"/>
</dbReference>
<feature type="domain" description="RNA polymerase Rpb2" evidence="18">
    <location>
        <begin position="1037"/>
        <end position="1128"/>
    </location>
</feature>
<feature type="domain" description="RNA polymerase Rpb2" evidence="23">
    <location>
        <begin position="616"/>
        <end position="648"/>
    </location>
</feature>
<dbReference type="Pfam" id="PF00562">
    <property type="entry name" value="RNA_pol_Rpb2_6"/>
    <property type="match status" value="1"/>
</dbReference>
<keyword evidence="6 15" id="KW-0808">Transferase</keyword>
<evidence type="ECO:0000313" key="24">
    <source>
        <dbReference type="EMBL" id="OFV65907.1"/>
    </source>
</evidence>
<keyword evidence="16" id="KW-0175">Coiled coil</keyword>
<dbReference type="FunFam" id="2.40.270.10:FF:000011">
    <property type="entry name" value="DNA-directed RNA polymerase subunit beta"/>
    <property type="match status" value="1"/>
</dbReference>
<keyword evidence="8" id="KW-0479">Metal-binding</keyword>
<evidence type="ECO:0000256" key="5">
    <source>
        <dbReference type="ARBA" id="ARBA00022490"/>
    </source>
</evidence>
<comment type="catalytic activity">
    <reaction evidence="13 15">
        <text>RNA(n) + a ribonucleoside 5'-triphosphate = RNA(n+1) + diphosphate</text>
        <dbReference type="Rhea" id="RHEA:21248"/>
        <dbReference type="Rhea" id="RHEA-COMP:14527"/>
        <dbReference type="Rhea" id="RHEA-COMP:17342"/>
        <dbReference type="ChEBI" id="CHEBI:33019"/>
        <dbReference type="ChEBI" id="CHEBI:61557"/>
        <dbReference type="ChEBI" id="CHEBI:140395"/>
        <dbReference type="EC" id="2.7.7.6"/>
    </reaction>
</comment>
<evidence type="ECO:0000256" key="1">
    <source>
        <dbReference type="ARBA" id="ARBA00001947"/>
    </source>
</evidence>
<evidence type="ECO:0000259" key="21">
    <source>
        <dbReference type="Pfam" id="PF04565"/>
    </source>
</evidence>
<reference evidence="24" key="1">
    <citation type="submission" date="2016-05" db="EMBL/GenBank/DDBJ databases">
        <title>Microbial consortia oxidize butane by reversing methanogenesis.</title>
        <authorList>
            <person name="Laso-Perez R."/>
            <person name="Richter M."/>
            <person name="Wegener G."/>
            <person name="Musat F."/>
        </authorList>
    </citation>
    <scope>NUCLEOTIDE SEQUENCE [LARGE SCALE GENOMIC DNA]</scope>
    <source>
        <strain evidence="24">BOX1</strain>
    </source>
</reference>
<dbReference type="Pfam" id="PF04563">
    <property type="entry name" value="RNA_pol_Rpb2_1"/>
    <property type="match status" value="1"/>
</dbReference>
<comment type="function">
    <text evidence="15">DNA-dependent RNA polymerase catalyzes the transcription of DNA into RNA using the four ribonucleoside triphosphates as substrates.</text>
</comment>
<feature type="domain" description="RNA polymerase beta subunit protrusion" evidence="20">
    <location>
        <begin position="26"/>
        <end position="408"/>
    </location>
</feature>
<dbReference type="NCBIfam" id="NF006335">
    <property type="entry name" value="PRK08565.1"/>
    <property type="match status" value="1"/>
</dbReference>
<dbReference type="Gene3D" id="3.90.1110.10">
    <property type="entry name" value="RNA polymerase Rpb2, domain 2"/>
    <property type="match status" value="1"/>
</dbReference>
<dbReference type="GO" id="GO:0032549">
    <property type="term" value="F:ribonucleoside binding"/>
    <property type="evidence" value="ECO:0007669"/>
    <property type="project" value="InterPro"/>
</dbReference>
<dbReference type="GO" id="GO:0000428">
    <property type="term" value="C:DNA-directed RNA polymerase complex"/>
    <property type="evidence" value="ECO:0007669"/>
    <property type="project" value="UniProtKB-KW"/>
</dbReference>
<feature type="domain" description="RNA polymerase Rpb2" evidence="22">
    <location>
        <begin position="534"/>
        <end position="595"/>
    </location>
</feature>
<dbReference type="InterPro" id="IPR037033">
    <property type="entry name" value="DNA-dir_RNAP_su2_hyb_sf"/>
</dbReference>
<evidence type="ECO:0000256" key="6">
    <source>
        <dbReference type="ARBA" id="ARBA00022679"/>
    </source>
</evidence>
<dbReference type="InterPro" id="IPR007645">
    <property type="entry name" value="RNA_pol_Rpb2_3"/>
</dbReference>
<dbReference type="SUPFAM" id="SSF64484">
    <property type="entry name" value="beta and beta-prime subunits of DNA dependent RNA-polymerase"/>
    <property type="match status" value="1"/>
</dbReference>
<dbReference type="InterPro" id="IPR007646">
    <property type="entry name" value="RNA_pol_Rpb2_4"/>
</dbReference>
<accession>A0A1F2P3P5</accession>
<dbReference type="Pfam" id="PF04561">
    <property type="entry name" value="RNA_pol_Rpb2_2"/>
    <property type="match status" value="1"/>
</dbReference>
<dbReference type="GO" id="GO:0003899">
    <property type="term" value="F:DNA-directed RNA polymerase activity"/>
    <property type="evidence" value="ECO:0007669"/>
    <property type="project" value="UniProtKB-EC"/>
</dbReference>
<dbReference type="GO" id="GO:0003677">
    <property type="term" value="F:DNA binding"/>
    <property type="evidence" value="ECO:0007669"/>
    <property type="project" value="UniProtKB-KW"/>
</dbReference>
<dbReference type="PANTHER" id="PTHR20856">
    <property type="entry name" value="DNA-DIRECTED RNA POLYMERASE I SUBUNIT 2"/>
    <property type="match status" value="1"/>
</dbReference>
<evidence type="ECO:0000256" key="16">
    <source>
        <dbReference type="SAM" id="Coils"/>
    </source>
</evidence>
<dbReference type="NCBIfam" id="NF007175">
    <property type="entry name" value="PRK09606.1"/>
    <property type="match status" value="1"/>
</dbReference>
<dbReference type="PROSITE" id="PS01166">
    <property type="entry name" value="RNA_POL_BETA"/>
    <property type="match status" value="1"/>
</dbReference>
<dbReference type="PATRIC" id="fig|1839936.3.peg.1101"/>
<dbReference type="InterPro" id="IPR014724">
    <property type="entry name" value="RNA_pol_RPB2_OB-fold"/>
</dbReference>
<dbReference type="InterPro" id="IPR007642">
    <property type="entry name" value="RNA_pol_Rpb2_2"/>
</dbReference>
<keyword evidence="10" id="KW-0238">DNA-binding</keyword>
<dbReference type="GO" id="GO:0008270">
    <property type="term" value="F:zinc ion binding"/>
    <property type="evidence" value="ECO:0007669"/>
    <property type="project" value="InterPro"/>
</dbReference>
<keyword evidence="9" id="KW-0862">Zinc</keyword>
<evidence type="ECO:0000256" key="3">
    <source>
        <dbReference type="ARBA" id="ARBA00006835"/>
    </source>
</evidence>
<dbReference type="EMBL" id="LYOR01000005">
    <property type="protein sequence ID" value="OFV65907.1"/>
    <property type="molecule type" value="Genomic_DNA"/>
</dbReference>
<dbReference type="InterPro" id="IPR007120">
    <property type="entry name" value="DNA-dir_RNAP_su2_dom"/>
</dbReference>
<evidence type="ECO:0000256" key="14">
    <source>
        <dbReference type="RuleBase" id="RU000434"/>
    </source>
</evidence>
<proteinExistence type="inferred from homology"/>
<evidence type="ECO:0000256" key="10">
    <source>
        <dbReference type="ARBA" id="ARBA00023125"/>
    </source>
</evidence>
<name>A0A1F2P3P5_9EURY</name>
<evidence type="ECO:0000313" key="25">
    <source>
        <dbReference type="Proteomes" id="UP000185779"/>
    </source>
</evidence>
<evidence type="ECO:0000256" key="15">
    <source>
        <dbReference type="RuleBase" id="RU363031"/>
    </source>
</evidence>
<comment type="caution">
    <text evidence="24">The sequence shown here is derived from an EMBL/GenBank/DDBJ whole genome shotgun (WGS) entry which is preliminary data.</text>
</comment>
<dbReference type="InterPro" id="IPR007644">
    <property type="entry name" value="RNA_pol_bsu_protrusion"/>
</dbReference>
<dbReference type="InterPro" id="IPR007641">
    <property type="entry name" value="RNA_pol_Rpb2_7"/>
</dbReference>
<dbReference type="InterPro" id="IPR015712">
    <property type="entry name" value="DNA-dir_RNA_pol_su2"/>
</dbReference>
<dbReference type="InterPro" id="IPR037034">
    <property type="entry name" value="RNA_pol_Rpb2_2_sf"/>
</dbReference>
<dbReference type="Pfam" id="PF04565">
    <property type="entry name" value="RNA_pol_Rpb2_3"/>
    <property type="match status" value="1"/>
</dbReference>
<keyword evidence="7 15" id="KW-0548">Nucleotidyltransferase</keyword>
<protein>
    <recommendedName>
        <fullName evidence="15">DNA-directed RNA polymerase subunit beta</fullName>
        <ecNumber evidence="15">2.7.7.6</ecNumber>
    </recommendedName>
</protein>
<evidence type="ECO:0000256" key="13">
    <source>
        <dbReference type="ARBA" id="ARBA00048552"/>
    </source>
</evidence>
<dbReference type="GO" id="GO:0006351">
    <property type="term" value="P:DNA-templated transcription"/>
    <property type="evidence" value="ECO:0007669"/>
    <property type="project" value="InterPro"/>
</dbReference>
<dbReference type="Gene3D" id="2.40.270.10">
    <property type="entry name" value="DNA-directed RNA polymerase, subunit 2, domain 6"/>
    <property type="match status" value="1"/>
</dbReference>
<evidence type="ECO:0000256" key="9">
    <source>
        <dbReference type="ARBA" id="ARBA00022833"/>
    </source>
</evidence>
<dbReference type="NCBIfam" id="TIGR03670">
    <property type="entry name" value="rpoB_arch"/>
    <property type="match status" value="1"/>
</dbReference>
<comment type="subunit">
    <text evidence="12">Part of the RNA polymerase complex.</text>
</comment>
<dbReference type="Gene3D" id="3.90.1100.10">
    <property type="match status" value="2"/>
</dbReference>
<dbReference type="InterPro" id="IPR007121">
    <property type="entry name" value="RNA_pol_bsu_CS"/>
</dbReference>
<keyword evidence="5" id="KW-0963">Cytoplasm</keyword>
<feature type="coiled-coil region" evidence="16">
    <location>
        <begin position="271"/>
        <end position="299"/>
    </location>
</feature>
<evidence type="ECO:0000256" key="12">
    <source>
        <dbReference type="ARBA" id="ARBA00025838"/>
    </source>
</evidence>
<evidence type="ECO:0000259" key="19">
    <source>
        <dbReference type="Pfam" id="PF04561"/>
    </source>
</evidence>
<dbReference type="Gene3D" id="2.40.50.150">
    <property type="match status" value="1"/>
</dbReference>
<keyword evidence="4 15" id="KW-0240">DNA-directed RNA polymerase</keyword>
<feature type="domain" description="DNA-directed RNA polymerase subunit 2 hybrid-binding" evidence="17">
    <location>
        <begin position="663"/>
        <end position="1035"/>
    </location>
</feature>
<dbReference type="CDD" id="cd00653">
    <property type="entry name" value="RNA_pol_B_RPB2"/>
    <property type="match status" value="1"/>
</dbReference>